<keyword evidence="2" id="KW-1185">Reference proteome</keyword>
<name>A0A673VVN3_SALTR</name>
<dbReference type="AlphaFoldDB" id="A0A673VVN3"/>
<sequence>MAIIHMLFFLLNNPRVIEKLAESRPIRNAAQIADFAIIKAQIAGMGSTAKVLNSDTVHQVRQEVNDRIPRDVSDIWTWFRGVRNKEVKDGFRDDQGQIKKCRRYYSVK</sequence>
<proteinExistence type="predicted"/>
<evidence type="ECO:0000313" key="2">
    <source>
        <dbReference type="Proteomes" id="UP000472277"/>
    </source>
</evidence>
<dbReference type="InParanoid" id="A0A673VVN3"/>
<protein>
    <submittedName>
        <fullName evidence="1">Uncharacterized protein</fullName>
    </submittedName>
</protein>
<dbReference type="Ensembl" id="ENSSTUT00000000302.1">
    <property type="protein sequence ID" value="ENSSTUP00000000262.1"/>
    <property type="gene ID" value="ENSSTUG00000000194.1"/>
</dbReference>
<accession>A0A673VVN3</accession>
<dbReference type="FunCoup" id="A0A673VVN3">
    <property type="interactions" value="66"/>
</dbReference>
<reference evidence="1" key="2">
    <citation type="submission" date="2025-09" db="UniProtKB">
        <authorList>
            <consortium name="Ensembl"/>
        </authorList>
    </citation>
    <scope>IDENTIFICATION</scope>
</reference>
<dbReference type="PANTHER" id="PTHR41161">
    <property type="entry name" value="PROTEIN NCBP2AS2"/>
    <property type="match status" value="1"/>
</dbReference>
<reference evidence="1" key="1">
    <citation type="submission" date="2025-08" db="UniProtKB">
        <authorList>
            <consortium name="Ensembl"/>
        </authorList>
    </citation>
    <scope>IDENTIFICATION</scope>
</reference>
<organism evidence="1 2">
    <name type="scientific">Salmo trutta</name>
    <name type="common">Brown trout</name>
    <dbReference type="NCBI Taxonomy" id="8032"/>
    <lineage>
        <taxon>Eukaryota</taxon>
        <taxon>Metazoa</taxon>
        <taxon>Chordata</taxon>
        <taxon>Craniata</taxon>
        <taxon>Vertebrata</taxon>
        <taxon>Euteleostomi</taxon>
        <taxon>Actinopterygii</taxon>
        <taxon>Neopterygii</taxon>
        <taxon>Teleostei</taxon>
        <taxon>Protacanthopterygii</taxon>
        <taxon>Salmoniformes</taxon>
        <taxon>Salmonidae</taxon>
        <taxon>Salmoninae</taxon>
        <taxon>Salmo</taxon>
    </lineage>
</organism>
<dbReference type="Proteomes" id="UP000472277">
    <property type="component" value="Chromosome 4"/>
</dbReference>
<dbReference type="PANTHER" id="PTHR41161:SF1">
    <property type="entry name" value="PROTEIN NCBP2AS2"/>
    <property type="match status" value="1"/>
</dbReference>
<dbReference type="GeneTree" id="ENSGT01150000288289"/>
<dbReference type="OMA" id="IIHMLFF"/>
<dbReference type="InterPro" id="IPR042407">
    <property type="entry name" value="NCBP2-AS2"/>
</dbReference>
<evidence type="ECO:0000313" key="1">
    <source>
        <dbReference type="Ensembl" id="ENSSTUP00000000262.1"/>
    </source>
</evidence>